<sequence length="169" mass="18497">METSRCYACLRRVLTQLTVFRVNHCLIVYLLGMLLACLGISIVFTHLGRFCQSLAFTQSQYSQVLANTGLAGVIIRLTTGPIIHSINRWSAGVRESARQQPDSAEDGLVATETKLGRDGVVLPPAKSEQDIIAEAEGLLSMLSHFHSLQTHTSDLLAVSKGNMQKTENK</sequence>
<dbReference type="EMBL" id="CAAALY010081671">
    <property type="protein sequence ID" value="VEL26640.1"/>
    <property type="molecule type" value="Genomic_DNA"/>
</dbReference>
<dbReference type="AlphaFoldDB" id="A0A448X2R3"/>
<keyword evidence="1" id="KW-1133">Transmembrane helix</keyword>
<organism evidence="2 3">
    <name type="scientific">Protopolystoma xenopodis</name>
    <dbReference type="NCBI Taxonomy" id="117903"/>
    <lineage>
        <taxon>Eukaryota</taxon>
        <taxon>Metazoa</taxon>
        <taxon>Spiralia</taxon>
        <taxon>Lophotrochozoa</taxon>
        <taxon>Platyhelminthes</taxon>
        <taxon>Monogenea</taxon>
        <taxon>Polyopisthocotylea</taxon>
        <taxon>Polystomatidea</taxon>
        <taxon>Polystomatidae</taxon>
        <taxon>Protopolystoma</taxon>
    </lineage>
</organism>
<name>A0A448X2R3_9PLAT</name>
<protein>
    <submittedName>
        <fullName evidence="2">Uncharacterized protein</fullName>
    </submittedName>
</protein>
<evidence type="ECO:0000313" key="2">
    <source>
        <dbReference type="EMBL" id="VEL26640.1"/>
    </source>
</evidence>
<gene>
    <name evidence="2" type="ORF">PXEA_LOCUS20080</name>
</gene>
<keyword evidence="1" id="KW-0472">Membrane</keyword>
<accession>A0A448X2R3</accession>
<proteinExistence type="predicted"/>
<evidence type="ECO:0000256" key="1">
    <source>
        <dbReference type="SAM" id="Phobius"/>
    </source>
</evidence>
<comment type="caution">
    <text evidence="2">The sequence shown here is derived from an EMBL/GenBank/DDBJ whole genome shotgun (WGS) entry which is preliminary data.</text>
</comment>
<keyword evidence="1" id="KW-0812">Transmembrane</keyword>
<dbReference type="Proteomes" id="UP000784294">
    <property type="component" value="Unassembled WGS sequence"/>
</dbReference>
<evidence type="ECO:0000313" key="3">
    <source>
        <dbReference type="Proteomes" id="UP000784294"/>
    </source>
</evidence>
<reference evidence="2" key="1">
    <citation type="submission" date="2018-11" db="EMBL/GenBank/DDBJ databases">
        <authorList>
            <consortium name="Pathogen Informatics"/>
        </authorList>
    </citation>
    <scope>NUCLEOTIDE SEQUENCE</scope>
</reference>
<keyword evidence="3" id="KW-1185">Reference proteome</keyword>
<feature type="transmembrane region" description="Helical" evidence="1">
    <location>
        <begin position="26"/>
        <end position="47"/>
    </location>
</feature>